<evidence type="ECO:0000313" key="1">
    <source>
        <dbReference type="EMBL" id="AIT14423.1"/>
    </source>
</evidence>
<dbReference type="RefSeq" id="YP_009102120.1">
    <property type="nucleotide sequence ID" value="NC_025447.1"/>
</dbReference>
<proteinExistence type="predicted"/>
<dbReference type="InterPro" id="IPR003489">
    <property type="entry name" value="RHF/RaiA"/>
</dbReference>
<accession>A0A097EYB5</accession>
<dbReference type="InterPro" id="IPR036567">
    <property type="entry name" value="RHF-like"/>
</dbReference>
<dbReference type="Gene3D" id="3.30.160.100">
    <property type="entry name" value="Ribosome hibernation promotion factor-like"/>
    <property type="match status" value="1"/>
</dbReference>
<evidence type="ECO:0000313" key="2">
    <source>
        <dbReference type="Proteomes" id="UP000029889"/>
    </source>
</evidence>
<sequence>MLKLNIQGNVDFTTAIQDAIYDGAKCLEKFRTSTVMDIEVHVKKEHKSQYSVTLTSGSKSVTADAADLYKAIGDSFEKMETVFSKDKSIKLHRRNHPEHPVLDDLTENEE</sequence>
<keyword evidence="2" id="KW-1185">Reference proteome</keyword>
<organism evidence="1 2">
    <name type="scientific">Escherichia phage 121Q</name>
    <dbReference type="NCBI Taxonomy" id="1555202"/>
    <lineage>
        <taxon>Viruses</taxon>
        <taxon>Duplodnaviria</taxon>
        <taxon>Heunggongvirae</taxon>
        <taxon>Uroviricota</taxon>
        <taxon>Caudoviricetes</taxon>
        <taxon>Asteriusvirus</taxon>
        <taxon>Asteriusvirus av121Q</taxon>
    </lineage>
</organism>
<gene>
    <name evidence="1" type="primary">533</name>
    <name evidence="1" type="ORF">PBI_121Q_533</name>
</gene>
<name>A0A097EYB5_9CAUD</name>
<reference evidence="1 2" key="1">
    <citation type="submission" date="2014-09" db="EMBL/GenBank/DDBJ databases">
        <authorList>
            <person name="Lapin J.S."/>
            <person name="Pope W.H."/>
            <person name="Hua J."/>
            <person name="Ford M.E."/>
            <person name="Conway J.F."/>
            <person name="Hatfull G.F."/>
            <person name="Hendrix R.W."/>
        </authorList>
    </citation>
    <scope>NUCLEOTIDE SEQUENCE [LARGE SCALE GENOMIC DNA]</scope>
</reference>
<dbReference type="EMBL" id="KM507819">
    <property type="protein sequence ID" value="AIT14423.1"/>
    <property type="molecule type" value="Genomic_DNA"/>
</dbReference>
<dbReference type="Pfam" id="PF02482">
    <property type="entry name" value="Ribosomal_S30AE"/>
    <property type="match status" value="1"/>
</dbReference>
<dbReference type="Proteomes" id="UP000029889">
    <property type="component" value="Segment"/>
</dbReference>
<dbReference type="GeneID" id="22111573"/>
<protein>
    <submittedName>
        <fullName evidence="1">Putative sigma 54</fullName>
    </submittedName>
</protein>
<dbReference type="SUPFAM" id="SSF69754">
    <property type="entry name" value="Ribosome binding protein Y (YfiA homologue)"/>
    <property type="match status" value="1"/>
</dbReference>
<dbReference type="KEGG" id="vg:22111573"/>